<dbReference type="Pfam" id="PF03062">
    <property type="entry name" value="MBOAT"/>
    <property type="match status" value="1"/>
</dbReference>
<feature type="compositionally biased region" description="Basic and acidic residues" evidence="9">
    <location>
        <begin position="1"/>
        <end position="13"/>
    </location>
</feature>
<feature type="transmembrane region" description="Helical" evidence="10">
    <location>
        <begin position="173"/>
        <end position="192"/>
    </location>
</feature>
<dbReference type="GO" id="GO:0008203">
    <property type="term" value="P:cholesterol metabolic process"/>
    <property type="evidence" value="ECO:0007669"/>
    <property type="project" value="TreeGrafter"/>
</dbReference>
<evidence type="ECO:0000256" key="1">
    <source>
        <dbReference type="ARBA" id="ARBA00004477"/>
    </source>
</evidence>
<comment type="caution">
    <text evidence="11">The sequence shown here is derived from an EMBL/GenBank/DDBJ whole genome shotgun (WGS) entry which is preliminary data.</text>
</comment>
<evidence type="ECO:0000313" key="12">
    <source>
        <dbReference type="Proteomes" id="UP000749559"/>
    </source>
</evidence>
<feature type="transmembrane region" description="Helical" evidence="10">
    <location>
        <begin position="352"/>
        <end position="376"/>
    </location>
</feature>
<evidence type="ECO:0000256" key="9">
    <source>
        <dbReference type="SAM" id="MobiDB-lite"/>
    </source>
</evidence>
<dbReference type="PANTHER" id="PTHR10408">
    <property type="entry name" value="STEROL O-ACYLTRANSFERASE"/>
    <property type="match status" value="1"/>
</dbReference>
<dbReference type="InterPro" id="IPR004299">
    <property type="entry name" value="MBOAT_fam"/>
</dbReference>
<evidence type="ECO:0000256" key="7">
    <source>
        <dbReference type="ARBA" id="ARBA00023136"/>
    </source>
</evidence>
<evidence type="ECO:0000256" key="5">
    <source>
        <dbReference type="ARBA" id="ARBA00022824"/>
    </source>
</evidence>
<evidence type="ECO:0000256" key="4">
    <source>
        <dbReference type="ARBA" id="ARBA00022692"/>
    </source>
</evidence>
<reference evidence="11" key="1">
    <citation type="submission" date="2022-03" db="EMBL/GenBank/DDBJ databases">
        <authorList>
            <person name="Martin C."/>
        </authorList>
    </citation>
    <scope>NUCLEOTIDE SEQUENCE</scope>
</reference>
<feature type="transmembrane region" description="Helical" evidence="10">
    <location>
        <begin position="212"/>
        <end position="230"/>
    </location>
</feature>
<keyword evidence="8" id="KW-0012">Acyltransferase</keyword>
<dbReference type="PIRSF" id="PIRSF000439">
    <property type="entry name" value="Oat_ACAT_DAG_ARE"/>
    <property type="match status" value="1"/>
</dbReference>
<evidence type="ECO:0000313" key="11">
    <source>
        <dbReference type="EMBL" id="CAH1789986.1"/>
    </source>
</evidence>
<feature type="transmembrane region" description="Helical" evidence="10">
    <location>
        <begin position="311"/>
        <end position="332"/>
    </location>
</feature>
<dbReference type="OrthoDB" id="10039049at2759"/>
<proteinExistence type="inferred from homology"/>
<feature type="region of interest" description="Disordered" evidence="9">
    <location>
        <begin position="1"/>
        <end position="36"/>
    </location>
</feature>
<comment type="subcellular location">
    <subcellularLocation>
        <location evidence="1">Endoplasmic reticulum membrane</location>
        <topology evidence="1">Multi-pass membrane protein</topology>
    </subcellularLocation>
</comment>
<evidence type="ECO:0000256" key="2">
    <source>
        <dbReference type="ARBA" id="ARBA00009010"/>
    </source>
</evidence>
<organism evidence="11 12">
    <name type="scientific">Owenia fusiformis</name>
    <name type="common">Polychaete worm</name>
    <dbReference type="NCBI Taxonomy" id="6347"/>
    <lineage>
        <taxon>Eukaryota</taxon>
        <taxon>Metazoa</taxon>
        <taxon>Spiralia</taxon>
        <taxon>Lophotrochozoa</taxon>
        <taxon>Annelida</taxon>
        <taxon>Polychaeta</taxon>
        <taxon>Sedentaria</taxon>
        <taxon>Canalipalpata</taxon>
        <taxon>Sabellida</taxon>
        <taxon>Oweniida</taxon>
        <taxon>Oweniidae</taxon>
        <taxon>Owenia</taxon>
    </lineage>
</organism>
<keyword evidence="3" id="KW-0808">Transferase</keyword>
<comment type="similarity">
    <text evidence="2">Belongs to the membrane-bound acyltransferase family. Sterol o-acyltransferase subfamily.</text>
</comment>
<keyword evidence="6 10" id="KW-1133">Transmembrane helix</keyword>
<dbReference type="GO" id="GO:0008374">
    <property type="term" value="F:O-acyltransferase activity"/>
    <property type="evidence" value="ECO:0007669"/>
    <property type="project" value="InterPro"/>
</dbReference>
<name>A0A8J1TTX8_OWEFU</name>
<accession>A0A8J1TTX8</accession>
<evidence type="ECO:0000256" key="8">
    <source>
        <dbReference type="ARBA" id="ARBA00023315"/>
    </source>
</evidence>
<gene>
    <name evidence="11" type="ORF">OFUS_LOCUS15256</name>
</gene>
<evidence type="ECO:0000256" key="3">
    <source>
        <dbReference type="ARBA" id="ARBA00022679"/>
    </source>
</evidence>
<feature type="transmembrane region" description="Helical" evidence="10">
    <location>
        <begin position="440"/>
        <end position="458"/>
    </location>
</feature>
<feature type="non-terminal residue" evidence="11">
    <location>
        <position position="557"/>
    </location>
</feature>
<keyword evidence="4 10" id="KW-0812">Transmembrane</keyword>
<protein>
    <submittedName>
        <fullName evidence="11">Uncharacterized protein</fullName>
    </submittedName>
</protein>
<feature type="compositionally biased region" description="Polar residues" evidence="9">
    <location>
        <begin position="22"/>
        <end position="36"/>
    </location>
</feature>
<sequence>QEVRNMAESEKSPRPNGDAIEQDSTPTNNGADKKTNFMSQIRVQQLRDKAQNVRGEIIDQLDSQLNDLIDDFTNGVDALDTAEGTVPARANGHYRQPSHHRGPGNELEEKVFQIRRSVLTELLQINHIRTIYHIFIAIMIIFSLNTMLYDIIEKGYLSLEFEMMLWAFGKLPQVMYLWTCMSISTLAVYPVFNFWANNRIAGPTGLFDNAFIVLYIIYMIAFLVWPVTYINMENMPPASSVTLACEQVRLVMKTHAFVRENWPRARNYKPHSDDDNHDEGPCPDFGKYLYFLFAPTLIYRDSYPRTKSIRWNYVVSNFAQVWACMFYVYYIFQRFCVPVFRNFSQDHVTVKALILSVFNCMLPGTLVLFIAFFAVLHSWLNAFAEMLRFGDRLFYKDWWNATSFATYYRTWNVVVHDWLYTYIYKDFFAIFGARSSVSNVGAKASVFLLSAIFHEYILTVSFRFFYPVLFVLFAGAGFLIMFLRGRSRGWNVFMWVGLFMGTGILMCLYSMEWYARQDCPIDTESWLNEYLVPKSLSCDFLRMHEQQNNITEKMNKA</sequence>
<feature type="transmembrane region" description="Helical" evidence="10">
    <location>
        <begin position="490"/>
        <end position="511"/>
    </location>
</feature>
<keyword evidence="5" id="KW-0256">Endoplasmic reticulum</keyword>
<evidence type="ECO:0000256" key="10">
    <source>
        <dbReference type="SAM" id="Phobius"/>
    </source>
</evidence>
<dbReference type="AlphaFoldDB" id="A0A8J1TTX8"/>
<dbReference type="Proteomes" id="UP000749559">
    <property type="component" value="Unassembled WGS sequence"/>
</dbReference>
<feature type="transmembrane region" description="Helical" evidence="10">
    <location>
        <begin position="131"/>
        <end position="152"/>
    </location>
</feature>
<dbReference type="GO" id="GO:0005789">
    <property type="term" value="C:endoplasmic reticulum membrane"/>
    <property type="evidence" value="ECO:0007669"/>
    <property type="project" value="UniProtKB-SubCell"/>
</dbReference>
<keyword evidence="12" id="KW-1185">Reference proteome</keyword>
<dbReference type="PANTHER" id="PTHR10408:SF8">
    <property type="entry name" value="O-ACYLTRANSFERASE"/>
    <property type="match status" value="1"/>
</dbReference>
<keyword evidence="7 10" id="KW-0472">Membrane</keyword>
<dbReference type="InterPro" id="IPR014371">
    <property type="entry name" value="Oat_ACAT_DAG_ARE"/>
</dbReference>
<feature type="transmembrane region" description="Helical" evidence="10">
    <location>
        <begin position="464"/>
        <end position="483"/>
    </location>
</feature>
<evidence type="ECO:0000256" key="6">
    <source>
        <dbReference type="ARBA" id="ARBA00022989"/>
    </source>
</evidence>
<dbReference type="EMBL" id="CAIIXF020000007">
    <property type="protein sequence ID" value="CAH1789986.1"/>
    <property type="molecule type" value="Genomic_DNA"/>
</dbReference>